<keyword evidence="3" id="KW-0862">Zinc</keyword>
<evidence type="ECO:0000256" key="1">
    <source>
        <dbReference type="ARBA" id="ARBA00022723"/>
    </source>
</evidence>
<keyword evidence="1" id="KW-0479">Metal-binding</keyword>
<feature type="compositionally biased region" description="Acidic residues" evidence="5">
    <location>
        <begin position="25"/>
        <end position="57"/>
    </location>
</feature>
<evidence type="ECO:0000313" key="8">
    <source>
        <dbReference type="Proteomes" id="UP001630127"/>
    </source>
</evidence>
<dbReference type="Gene3D" id="6.10.140.2220">
    <property type="match status" value="1"/>
</dbReference>
<feature type="compositionally biased region" description="Basic and acidic residues" evidence="5">
    <location>
        <begin position="1"/>
        <end position="15"/>
    </location>
</feature>
<dbReference type="Pfam" id="PF04194">
    <property type="entry name" value="PDCD2_C"/>
    <property type="match status" value="1"/>
</dbReference>
<accession>A0ABD3AK18</accession>
<feature type="domain" description="MYND-type" evidence="6">
    <location>
        <begin position="196"/>
        <end position="234"/>
    </location>
</feature>
<comment type="caution">
    <text evidence="7">The sequence shown here is derived from an EMBL/GenBank/DDBJ whole genome shotgun (WGS) entry which is preliminary data.</text>
</comment>
<dbReference type="Proteomes" id="UP001630127">
    <property type="component" value="Unassembled WGS sequence"/>
</dbReference>
<dbReference type="GO" id="GO:0008270">
    <property type="term" value="F:zinc ion binding"/>
    <property type="evidence" value="ECO:0007669"/>
    <property type="project" value="UniProtKB-KW"/>
</dbReference>
<dbReference type="PROSITE" id="PS01360">
    <property type="entry name" value="ZF_MYND_1"/>
    <property type="match status" value="1"/>
</dbReference>
<dbReference type="AlphaFoldDB" id="A0ABD3AK18"/>
<name>A0ABD3AK18_9GENT</name>
<keyword evidence="8" id="KW-1185">Reference proteome</keyword>
<feature type="region of interest" description="Disordered" evidence="5">
    <location>
        <begin position="1"/>
        <end position="59"/>
    </location>
</feature>
<sequence length="424" mass="48391">MSEEVYNHGRGDPSEMLRTLRITSLDEEEDEEDAPVNDIHEDDNEEEEDDEGEEEGQEPVSLGFVESPKHSWSLSRELFPSIAGGTPAWLDPMNLPNGKSCFCDFCGEPLQFLLQVYAPLLQKESTFHRTLFVFICPSMSCLLKNQHDQWKQHPEKASRSLKVFRCQLPRFNSFYSSEPPRHNGSDRPSRAGAVLCSWCGTWRGDKICSNCRRARYCSQKHQTAHWRSGHKTECRLSSIEPMPSASTLNDISAERQKVVNNRLWPQFEIVNEDESDAVESGHNEFDKSLVSQSQMDESIKSLLDTFEVGGDKKTWASFQERISRDPEQVLRYYRFAKAKPLWPMSSDRPSNMDVPRCSCCGGPRACEFQVLPQLLYYFGVENNAGSLDWATIVVYTCEASCNDSIVYKEEFAWVQLLSQSATTL</sequence>
<gene>
    <name evidence="7" type="ORF">ACH5RR_010826</name>
</gene>
<evidence type="ECO:0000313" key="7">
    <source>
        <dbReference type="EMBL" id="KAL3531504.1"/>
    </source>
</evidence>
<dbReference type="PROSITE" id="PS50865">
    <property type="entry name" value="ZF_MYND_2"/>
    <property type="match status" value="1"/>
</dbReference>
<evidence type="ECO:0000256" key="4">
    <source>
        <dbReference type="PROSITE-ProRule" id="PRU00134"/>
    </source>
</evidence>
<evidence type="ECO:0000259" key="6">
    <source>
        <dbReference type="PROSITE" id="PS50865"/>
    </source>
</evidence>
<reference evidence="7 8" key="1">
    <citation type="submission" date="2024-11" db="EMBL/GenBank/DDBJ databases">
        <title>A near-complete genome assembly of Cinchona calisaya.</title>
        <authorList>
            <person name="Lian D.C."/>
            <person name="Zhao X.W."/>
            <person name="Wei L."/>
        </authorList>
    </citation>
    <scope>NUCLEOTIDE SEQUENCE [LARGE SCALE GENOMIC DNA]</scope>
    <source>
        <tissue evidence="7">Nenye</tissue>
    </source>
</reference>
<dbReference type="PANTHER" id="PTHR12298">
    <property type="entry name" value="PCDC2 PROGRAMMED CELL DEATH PROTEIN 2 -RELATED"/>
    <property type="match status" value="1"/>
</dbReference>
<dbReference type="InterPro" id="IPR007320">
    <property type="entry name" value="PDCD2_C"/>
</dbReference>
<proteinExistence type="predicted"/>
<evidence type="ECO:0000256" key="5">
    <source>
        <dbReference type="SAM" id="MobiDB-lite"/>
    </source>
</evidence>
<evidence type="ECO:0000256" key="3">
    <source>
        <dbReference type="ARBA" id="ARBA00022833"/>
    </source>
</evidence>
<dbReference type="EMBL" id="JBJUIK010000004">
    <property type="protein sequence ID" value="KAL3531504.1"/>
    <property type="molecule type" value="Genomic_DNA"/>
</dbReference>
<dbReference type="PANTHER" id="PTHR12298:SF4">
    <property type="entry name" value="PROGRAMMED CELL DEATH PROTEIN 2"/>
    <property type="match status" value="1"/>
</dbReference>
<protein>
    <recommendedName>
        <fullName evidence="6">MYND-type domain-containing protein</fullName>
    </recommendedName>
</protein>
<organism evidence="7 8">
    <name type="scientific">Cinchona calisaya</name>
    <dbReference type="NCBI Taxonomy" id="153742"/>
    <lineage>
        <taxon>Eukaryota</taxon>
        <taxon>Viridiplantae</taxon>
        <taxon>Streptophyta</taxon>
        <taxon>Embryophyta</taxon>
        <taxon>Tracheophyta</taxon>
        <taxon>Spermatophyta</taxon>
        <taxon>Magnoliopsida</taxon>
        <taxon>eudicotyledons</taxon>
        <taxon>Gunneridae</taxon>
        <taxon>Pentapetalae</taxon>
        <taxon>asterids</taxon>
        <taxon>lamiids</taxon>
        <taxon>Gentianales</taxon>
        <taxon>Rubiaceae</taxon>
        <taxon>Cinchonoideae</taxon>
        <taxon>Cinchoneae</taxon>
        <taxon>Cinchona</taxon>
    </lineage>
</organism>
<dbReference type="SUPFAM" id="SSF144232">
    <property type="entry name" value="HIT/MYND zinc finger-like"/>
    <property type="match status" value="1"/>
</dbReference>
<evidence type="ECO:0000256" key="2">
    <source>
        <dbReference type="ARBA" id="ARBA00022771"/>
    </source>
</evidence>
<keyword evidence="2 4" id="KW-0863">Zinc-finger</keyword>
<dbReference type="Pfam" id="PF01753">
    <property type="entry name" value="zf-MYND"/>
    <property type="match status" value="1"/>
</dbReference>
<dbReference type="InterPro" id="IPR002893">
    <property type="entry name" value="Znf_MYND"/>
</dbReference>